<sequence length="814" mass="86660">MGKFTIIAAILVLIFFNIVVHPALGTVNNISKNRVEAASAGFSSIINLSAIAITEDTGEKPQAKVWTYAGKHWAVLASSDGTNLWRLDGTTWTNVLKLSPKTSSKADCKLVGNITHIFLYQGRSSQLVSVEYNSSTGSYQLWSRRTNTVGISLDNGVETATIDIDSKGRMWLTSAGTTSAYVRWSDAPYNNWSEPITVTTGITDDDICAVVALSGKIGVFWSNQNTQRFGFKTHIDGADPATWSADEVPASQSAIAIGNGMSDDHMNIVAANDGVLYCAIKTSYNTVGYPTIALLVRRPAGTWDRLYDVTQYTGTRPIIVLNESMSKVRVVYTTSTSAGDIVYKESSTSSVSFGSQYTLIKGAYNDATSTKIGFNGETVVMASNTEQAVSVLVSDNTLPTVPSAPVLASPSNGATDVTTSIALSWNASAGADSYQVQVSTSSSFSSTVFDYSGITTTSTAVSDLANSTTYYWRARATNSAGSSSWSTVWSITTISASSPTNPLVGHWKLDEGSGMALADASEYKNNATAVGGATWVAGVTGQALRFNGSSQYATVADNASLDITGAITLTAWIKPEKIATQYVFKKAEQNSVDGYELSLSSGGLIFFRFNQVTSGDTYRINSTTIHPSNGTTWIHVAVTYGGGVMRLYINGDQNNSKTFSSPPPIKLNGLALTIGAGNNGYRGFQGAMDDVRIYNTALSASEVKEIATVTSSIAVSSAVLASPQGVSEQEKLIAYPNPFTTTATVNFTLSENGDYTVKLYDSRGALIADLKQGMAEAGKENKIEIDSNGLTRGLYIIRLQADGVFKSAKLVLDR</sequence>
<comment type="caution">
    <text evidence="4">The sequence shown here is derived from an EMBL/GenBank/DDBJ whole genome shotgun (WGS) entry which is preliminary data.</text>
</comment>
<dbReference type="InterPro" id="IPR026444">
    <property type="entry name" value="Secre_tail"/>
</dbReference>
<dbReference type="InterPro" id="IPR026919">
    <property type="entry name" value="ADGRV1"/>
</dbReference>
<evidence type="ECO:0000256" key="2">
    <source>
        <dbReference type="ARBA" id="ARBA00023157"/>
    </source>
</evidence>
<accession>A0ABW5CV53</accession>
<keyword evidence="2" id="KW-1015">Disulfide bond</keyword>
<protein>
    <submittedName>
        <fullName evidence="4">LamG-like jellyroll fold domain-containing protein</fullName>
    </submittedName>
</protein>
<evidence type="ECO:0000256" key="1">
    <source>
        <dbReference type="ARBA" id="ARBA00022729"/>
    </source>
</evidence>
<evidence type="ECO:0000313" key="4">
    <source>
        <dbReference type="EMBL" id="MFD2245114.1"/>
    </source>
</evidence>
<proteinExistence type="predicted"/>
<dbReference type="Proteomes" id="UP001597374">
    <property type="component" value="Unassembled WGS sequence"/>
</dbReference>
<organism evidence="4 5">
    <name type="scientific">Pontibacter ruber</name>
    <dbReference type="NCBI Taxonomy" id="1343895"/>
    <lineage>
        <taxon>Bacteria</taxon>
        <taxon>Pseudomonadati</taxon>
        <taxon>Bacteroidota</taxon>
        <taxon>Cytophagia</taxon>
        <taxon>Cytophagales</taxon>
        <taxon>Hymenobacteraceae</taxon>
        <taxon>Pontibacter</taxon>
    </lineage>
</organism>
<dbReference type="Pfam" id="PF18962">
    <property type="entry name" value="Por_Secre_tail"/>
    <property type="match status" value="1"/>
</dbReference>
<dbReference type="PROSITE" id="PS50853">
    <property type="entry name" value="FN3"/>
    <property type="match status" value="1"/>
</dbReference>
<dbReference type="InterPro" id="IPR003961">
    <property type="entry name" value="FN3_dom"/>
</dbReference>
<dbReference type="RefSeq" id="WP_250429477.1">
    <property type="nucleotide sequence ID" value="NZ_JALPRR010000002.1"/>
</dbReference>
<feature type="domain" description="Fibronectin type-III" evidence="3">
    <location>
        <begin position="401"/>
        <end position="496"/>
    </location>
</feature>
<keyword evidence="1" id="KW-0732">Signal</keyword>
<dbReference type="PANTHER" id="PTHR46682:SF1">
    <property type="entry name" value="ADHESION G-PROTEIN COUPLED RECEPTOR V1"/>
    <property type="match status" value="1"/>
</dbReference>
<dbReference type="Gene3D" id="2.60.120.200">
    <property type="match status" value="1"/>
</dbReference>
<dbReference type="Gene3D" id="2.60.40.10">
    <property type="entry name" value="Immunoglobulins"/>
    <property type="match status" value="1"/>
</dbReference>
<dbReference type="InterPro" id="IPR013320">
    <property type="entry name" value="ConA-like_dom_sf"/>
</dbReference>
<dbReference type="SMART" id="SM00560">
    <property type="entry name" value="LamGL"/>
    <property type="match status" value="1"/>
</dbReference>
<reference evidence="5" key="1">
    <citation type="journal article" date="2019" name="Int. J. Syst. Evol. Microbiol.">
        <title>The Global Catalogue of Microorganisms (GCM) 10K type strain sequencing project: providing services to taxonomists for standard genome sequencing and annotation.</title>
        <authorList>
            <consortium name="The Broad Institute Genomics Platform"/>
            <consortium name="The Broad Institute Genome Sequencing Center for Infectious Disease"/>
            <person name="Wu L."/>
            <person name="Ma J."/>
        </authorList>
    </citation>
    <scope>NUCLEOTIDE SEQUENCE [LARGE SCALE GENOMIC DNA]</scope>
    <source>
        <strain evidence="5">CGMCC 4.1782</strain>
    </source>
</reference>
<keyword evidence="5" id="KW-1185">Reference proteome</keyword>
<evidence type="ECO:0000259" key="3">
    <source>
        <dbReference type="PROSITE" id="PS50853"/>
    </source>
</evidence>
<name>A0ABW5CV53_9BACT</name>
<dbReference type="InterPro" id="IPR036116">
    <property type="entry name" value="FN3_sf"/>
</dbReference>
<dbReference type="SUPFAM" id="SSF49899">
    <property type="entry name" value="Concanavalin A-like lectins/glucanases"/>
    <property type="match status" value="1"/>
</dbReference>
<dbReference type="InterPro" id="IPR013783">
    <property type="entry name" value="Ig-like_fold"/>
</dbReference>
<dbReference type="SUPFAM" id="SSF89372">
    <property type="entry name" value="Fucose-specific lectin"/>
    <property type="match status" value="1"/>
</dbReference>
<dbReference type="PANTHER" id="PTHR46682">
    <property type="entry name" value="ADHESION G-PROTEIN COUPLED RECEPTOR V1"/>
    <property type="match status" value="1"/>
</dbReference>
<gene>
    <name evidence="4" type="ORF">ACFSKP_02540</name>
</gene>
<dbReference type="EMBL" id="JBHUIM010000001">
    <property type="protein sequence ID" value="MFD2245114.1"/>
    <property type="molecule type" value="Genomic_DNA"/>
</dbReference>
<dbReference type="Pfam" id="PF13385">
    <property type="entry name" value="Laminin_G_3"/>
    <property type="match status" value="1"/>
</dbReference>
<dbReference type="NCBIfam" id="TIGR04183">
    <property type="entry name" value="Por_Secre_tail"/>
    <property type="match status" value="1"/>
</dbReference>
<evidence type="ECO:0000313" key="5">
    <source>
        <dbReference type="Proteomes" id="UP001597374"/>
    </source>
</evidence>
<dbReference type="CDD" id="cd00063">
    <property type="entry name" value="FN3"/>
    <property type="match status" value="1"/>
</dbReference>
<dbReference type="InterPro" id="IPR006558">
    <property type="entry name" value="LamG-like"/>
</dbReference>
<dbReference type="SUPFAM" id="SSF49265">
    <property type="entry name" value="Fibronectin type III"/>
    <property type="match status" value="1"/>
</dbReference>